<dbReference type="PANTHER" id="PTHR43297:SF2">
    <property type="entry name" value="DIPEPTIDE TRANSPORT ATP-BINDING PROTEIN DPPD"/>
    <property type="match status" value="1"/>
</dbReference>
<evidence type="ECO:0000256" key="7">
    <source>
        <dbReference type="ARBA" id="ARBA00023136"/>
    </source>
</evidence>
<evidence type="ECO:0000313" key="9">
    <source>
        <dbReference type="EMBL" id="MDP9795067.1"/>
    </source>
</evidence>
<evidence type="ECO:0000256" key="6">
    <source>
        <dbReference type="ARBA" id="ARBA00022840"/>
    </source>
</evidence>
<dbReference type="PROSITE" id="PS00211">
    <property type="entry name" value="ABC_TRANSPORTER_1"/>
    <property type="match status" value="2"/>
</dbReference>
<dbReference type="NCBIfam" id="NF007739">
    <property type="entry name" value="PRK10419.1"/>
    <property type="match status" value="2"/>
</dbReference>
<dbReference type="InterPro" id="IPR013563">
    <property type="entry name" value="Oligopep_ABC_C"/>
</dbReference>
<evidence type="ECO:0000313" key="10">
    <source>
        <dbReference type="Proteomes" id="UP001240984"/>
    </source>
</evidence>
<dbReference type="PROSITE" id="PS50893">
    <property type="entry name" value="ABC_TRANSPORTER_2"/>
    <property type="match status" value="2"/>
</dbReference>
<comment type="subcellular location">
    <subcellularLocation>
        <location evidence="1">Cell membrane</location>
        <topology evidence="1">Peripheral membrane protein</topology>
    </subcellularLocation>
</comment>
<evidence type="ECO:0000256" key="4">
    <source>
        <dbReference type="ARBA" id="ARBA00022475"/>
    </source>
</evidence>
<organism evidence="9 10">
    <name type="scientific">Catenuloplanes nepalensis</name>
    <dbReference type="NCBI Taxonomy" id="587533"/>
    <lineage>
        <taxon>Bacteria</taxon>
        <taxon>Bacillati</taxon>
        <taxon>Actinomycetota</taxon>
        <taxon>Actinomycetes</taxon>
        <taxon>Micromonosporales</taxon>
        <taxon>Micromonosporaceae</taxon>
        <taxon>Catenuloplanes</taxon>
    </lineage>
</organism>
<dbReference type="CDD" id="cd03257">
    <property type="entry name" value="ABC_NikE_OppD_transporters"/>
    <property type="match status" value="2"/>
</dbReference>
<dbReference type="Gene3D" id="3.40.50.300">
    <property type="entry name" value="P-loop containing nucleotide triphosphate hydrolases"/>
    <property type="match status" value="2"/>
</dbReference>
<keyword evidence="3" id="KW-0813">Transport</keyword>
<dbReference type="NCBIfam" id="NF008453">
    <property type="entry name" value="PRK11308.1"/>
    <property type="match status" value="2"/>
</dbReference>
<protein>
    <submittedName>
        <fullName evidence="9">Peptide/nickel transport system ATP-binding protein</fullName>
    </submittedName>
</protein>
<keyword evidence="7" id="KW-0472">Membrane</keyword>
<accession>A0ABT9MUE0</accession>
<dbReference type="Pfam" id="PF08352">
    <property type="entry name" value="oligo_HPY"/>
    <property type="match status" value="2"/>
</dbReference>
<evidence type="ECO:0000256" key="5">
    <source>
        <dbReference type="ARBA" id="ARBA00022741"/>
    </source>
</evidence>
<dbReference type="EMBL" id="JAUSRA010000001">
    <property type="protein sequence ID" value="MDP9795067.1"/>
    <property type="molecule type" value="Genomic_DNA"/>
</dbReference>
<dbReference type="SUPFAM" id="SSF52540">
    <property type="entry name" value="P-loop containing nucleoside triphosphate hydrolases"/>
    <property type="match status" value="2"/>
</dbReference>
<gene>
    <name evidence="9" type="ORF">J2S43_003579</name>
</gene>
<evidence type="ECO:0000256" key="1">
    <source>
        <dbReference type="ARBA" id="ARBA00004202"/>
    </source>
</evidence>
<dbReference type="PANTHER" id="PTHR43297">
    <property type="entry name" value="OLIGOPEPTIDE TRANSPORT ATP-BINDING PROTEIN APPD"/>
    <property type="match status" value="1"/>
</dbReference>
<dbReference type="InterPro" id="IPR017871">
    <property type="entry name" value="ABC_transporter-like_CS"/>
</dbReference>
<keyword evidence="5" id="KW-0547">Nucleotide-binding</keyword>
<dbReference type="InterPro" id="IPR050388">
    <property type="entry name" value="ABC_Ni/Peptide_Import"/>
</dbReference>
<sequence>MSAVLEFDGVSVAFGRVRAARGVTFTLHRGRTLALVGESGSGKSVTAMAALGLLPPSATVTGSIRLSGAELLGAPPAVLRSVRGARIGTIFQEPMGAWNPVHTIGAQIAEAVTVHRRLARGPLRDRVRSLLADAGLDEPDRVAASYPHQLSGGQLQRAMIAMALSGDPEVLIADEPTTALDVTVQAGILALLRGLRDTAILLITHDMGVVADLADDVVVLRSGAVVESAPVERLFDAPSHDYTRALLAAVPSVTGPFLPSPVDSGSAAAVSDLSVHYGRSVRAVDGVSLDIPAGTVVGLVGESGSGKSTIGRALAGLAPITSGTVTVGGVDVGRARGRALRAVRSRIGVVFQDPAAALDPRRTVRDSIAEPLALHSPGTDARARVDELLTSVRLDVSYAGRYPHELSGGQRQRVVIARALALRPALLIADEPTSALDVSIQADVLALLAGLQREYGFACLFVSHDLAVVRAIAHRVAVLHRGTIVEQGSTADVLSAPSHPYTRRLLDAAPIADPRRQRAR</sequence>
<dbReference type="Proteomes" id="UP001240984">
    <property type="component" value="Unassembled WGS sequence"/>
</dbReference>
<feature type="domain" description="ABC transporter" evidence="8">
    <location>
        <begin position="5"/>
        <end position="247"/>
    </location>
</feature>
<evidence type="ECO:0000259" key="8">
    <source>
        <dbReference type="PROSITE" id="PS50893"/>
    </source>
</evidence>
<evidence type="ECO:0000256" key="3">
    <source>
        <dbReference type="ARBA" id="ARBA00022448"/>
    </source>
</evidence>
<dbReference type="InterPro" id="IPR003439">
    <property type="entry name" value="ABC_transporter-like_ATP-bd"/>
</dbReference>
<keyword evidence="10" id="KW-1185">Reference proteome</keyword>
<dbReference type="InterPro" id="IPR027417">
    <property type="entry name" value="P-loop_NTPase"/>
</dbReference>
<dbReference type="RefSeq" id="WP_306830566.1">
    <property type="nucleotide sequence ID" value="NZ_JAUSRA010000001.1"/>
</dbReference>
<name>A0ABT9MUE0_9ACTN</name>
<evidence type="ECO:0000256" key="2">
    <source>
        <dbReference type="ARBA" id="ARBA00005417"/>
    </source>
</evidence>
<keyword evidence="4" id="KW-1003">Cell membrane</keyword>
<dbReference type="InterPro" id="IPR003593">
    <property type="entry name" value="AAA+_ATPase"/>
</dbReference>
<keyword evidence="6 9" id="KW-0067">ATP-binding</keyword>
<feature type="domain" description="ABC transporter" evidence="8">
    <location>
        <begin position="268"/>
        <end position="506"/>
    </location>
</feature>
<comment type="similarity">
    <text evidence="2">Belongs to the ABC transporter superfamily.</text>
</comment>
<comment type="caution">
    <text evidence="9">The sequence shown here is derived from an EMBL/GenBank/DDBJ whole genome shotgun (WGS) entry which is preliminary data.</text>
</comment>
<dbReference type="GO" id="GO:0005524">
    <property type="term" value="F:ATP binding"/>
    <property type="evidence" value="ECO:0007669"/>
    <property type="project" value="UniProtKB-KW"/>
</dbReference>
<dbReference type="SMART" id="SM00382">
    <property type="entry name" value="AAA"/>
    <property type="match status" value="2"/>
</dbReference>
<dbReference type="Pfam" id="PF00005">
    <property type="entry name" value="ABC_tran"/>
    <property type="match status" value="2"/>
</dbReference>
<proteinExistence type="inferred from homology"/>
<reference evidence="9 10" key="1">
    <citation type="submission" date="2023-07" db="EMBL/GenBank/DDBJ databases">
        <title>Sequencing the genomes of 1000 actinobacteria strains.</title>
        <authorList>
            <person name="Klenk H.-P."/>
        </authorList>
    </citation>
    <scope>NUCLEOTIDE SEQUENCE [LARGE SCALE GENOMIC DNA]</scope>
    <source>
        <strain evidence="9 10">DSM 44710</strain>
    </source>
</reference>